<dbReference type="InterPro" id="IPR021720">
    <property type="entry name" value="Malectin_dom"/>
</dbReference>
<gene>
    <name evidence="2" type="ORF">Lalb_Chr01g0016401</name>
</gene>
<organism evidence="2 3">
    <name type="scientific">Lupinus albus</name>
    <name type="common">White lupine</name>
    <name type="synonym">Lupinus termis</name>
    <dbReference type="NCBI Taxonomy" id="3870"/>
    <lineage>
        <taxon>Eukaryota</taxon>
        <taxon>Viridiplantae</taxon>
        <taxon>Streptophyta</taxon>
        <taxon>Embryophyta</taxon>
        <taxon>Tracheophyta</taxon>
        <taxon>Spermatophyta</taxon>
        <taxon>Magnoliopsida</taxon>
        <taxon>eudicotyledons</taxon>
        <taxon>Gunneridae</taxon>
        <taxon>Pentapetalae</taxon>
        <taxon>rosids</taxon>
        <taxon>fabids</taxon>
        <taxon>Fabales</taxon>
        <taxon>Fabaceae</taxon>
        <taxon>Papilionoideae</taxon>
        <taxon>50 kb inversion clade</taxon>
        <taxon>genistoids sensu lato</taxon>
        <taxon>core genistoids</taxon>
        <taxon>Genisteae</taxon>
        <taxon>Lupinus</taxon>
    </lineage>
</organism>
<dbReference type="OrthoDB" id="663146at2759"/>
<evidence type="ECO:0000259" key="1">
    <source>
        <dbReference type="Pfam" id="PF11721"/>
    </source>
</evidence>
<dbReference type="Gene3D" id="2.60.120.430">
    <property type="entry name" value="Galactose-binding lectin"/>
    <property type="match status" value="1"/>
</dbReference>
<accession>A0A6A4R6C6</accession>
<dbReference type="AlphaFoldDB" id="A0A6A4R6C6"/>
<protein>
    <submittedName>
        <fullName evidence="2">Putative malectin</fullName>
    </submittedName>
</protein>
<dbReference type="Proteomes" id="UP000447434">
    <property type="component" value="Chromosome 1"/>
</dbReference>
<feature type="domain" description="Malectin" evidence="1">
    <location>
        <begin position="26"/>
        <end position="155"/>
    </location>
</feature>
<dbReference type="Pfam" id="PF11721">
    <property type="entry name" value="Malectin"/>
    <property type="match status" value="1"/>
</dbReference>
<keyword evidence="3" id="KW-1185">Reference proteome</keyword>
<name>A0A6A4R6C6_LUPAL</name>
<dbReference type="EMBL" id="WOCE01000001">
    <property type="protein sequence ID" value="KAE9621590.1"/>
    <property type="molecule type" value="Genomic_DNA"/>
</dbReference>
<proteinExistence type="predicted"/>
<comment type="caution">
    <text evidence="2">The sequence shown here is derived from an EMBL/GenBank/DDBJ whole genome shotgun (WGS) entry which is preliminary data.</text>
</comment>
<dbReference type="PANTHER" id="PTHR34081:SF1">
    <property type="entry name" value="MALECTIN, LEUCINE-RICH REPEAT DOMAIN, L DOMAIN-LIKE PROTEIN-RELATED"/>
    <property type="match status" value="1"/>
</dbReference>
<evidence type="ECO:0000313" key="3">
    <source>
        <dbReference type="Proteomes" id="UP000447434"/>
    </source>
</evidence>
<dbReference type="FunFam" id="2.60.120.430:FF:000004">
    <property type="entry name" value="Putative leucine-rich repeat receptor-like serine/threonine-protein kinase"/>
    <property type="match status" value="1"/>
</dbReference>
<evidence type="ECO:0000313" key="2">
    <source>
        <dbReference type="EMBL" id="KAE9621590.1"/>
    </source>
</evidence>
<reference evidence="3" key="1">
    <citation type="journal article" date="2020" name="Nat. Commun.">
        <title>Genome sequence of the cluster root forming white lupin.</title>
        <authorList>
            <person name="Hufnagel B."/>
            <person name="Marques A."/>
            <person name="Soriano A."/>
            <person name="Marques L."/>
            <person name="Divol F."/>
            <person name="Doumas P."/>
            <person name="Sallet E."/>
            <person name="Mancinotti D."/>
            <person name="Carrere S."/>
            <person name="Marande W."/>
            <person name="Arribat S."/>
            <person name="Keller J."/>
            <person name="Huneau C."/>
            <person name="Blein T."/>
            <person name="Aime D."/>
            <person name="Laguerre M."/>
            <person name="Taylor J."/>
            <person name="Schubert V."/>
            <person name="Nelson M."/>
            <person name="Geu-Flores F."/>
            <person name="Crespi M."/>
            <person name="Gallardo-Guerrero K."/>
            <person name="Delaux P.-M."/>
            <person name="Salse J."/>
            <person name="Berges H."/>
            <person name="Guyot R."/>
            <person name="Gouzy J."/>
            <person name="Peret B."/>
        </authorList>
    </citation>
    <scope>NUCLEOTIDE SEQUENCE [LARGE SCALE GENOMIC DNA]</scope>
    <source>
        <strain evidence="3">cv. Amiga</strain>
    </source>
</reference>
<dbReference type="PANTHER" id="PTHR34081">
    <property type="entry name" value="MALECTIN DOMAIN-CONTAINING PROTEIN"/>
    <property type="match status" value="1"/>
</dbReference>
<sequence length="182" mass="20249">MIQLLQDHLGFSSSGDFMDNECSGYYTVSNKSRLSMTNAELYMNARVSPTSLTYYGFCLRNGNYTVSLHFAEIMFTGDQTFKSLGKRVFDIYIQGELVKKDFNIAEEAGGVCKVVTKSFPTIVTDTTLEIHLYWAGKGTTSLPYRSVYDPLISAISAKSDSMPPLENGSRVRAGIVFGKSYF</sequence>